<accession>A0ACC0NAE1</accession>
<comment type="caution">
    <text evidence="1">The sequence shown here is derived from an EMBL/GenBank/DDBJ whole genome shotgun (WGS) entry which is preliminary data.</text>
</comment>
<proteinExistence type="predicted"/>
<protein>
    <submittedName>
        <fullName evidence="1">Uncharacterized protein</fullName>
    </submittedName>
</protein>
<dbReference type="EMBL" id="CM046393">
    <property type="protein sequence ID" value="KAI8549961.1"/>
    <property type="molecule type" value="Genomic_DNA"/>
</dbReference>
<organism evidence="1 2">
    <name type="scientific">Rhododendron molle</name>
    <name type="common">Chinese azalea</name>
    <name type="synonym">Azalea mollis</name>
    <dbReference type="NCBI Taxonomy" id="49168"/>
    <lineage>
        <taxon>Eukaryota</taxon>
        <taxon>Viridiplantae</taxon>
        <taxon>Streptophyta</taxon>
        <taxon>Embryophyta</taxon>
        <taxon>Tracheophyta</taxon>
        <taxon>Spermatophyta</taxon>
        <taxon>Magnoliopsida</taxon>
        <taxon>eudicotyledons</taxon>
        <taxon>Gunneridae</taxon>
        <taxon>Pentapetalae</taxon>
        <taxon>asterids</taxon>
        <taxon>Ericales</taxon>
        <taxon>Ericaceae</taxon>
        <taxon>Ericoideae</taxon>
        <taxon>Rhodoreae</taxon>
        <taxon>Rhododendron</taxon>
    </lineage>
</organism>
<sequence length="69" mass="7452">METKSLLNQTLFPANFGILNGNFSTSSVSALRSSFKTPATNRRRKLMGTRASVAAVPKVALVRIGTRGR</sequence>
<dbReference type="Proteomes" id="UP001062846">
    <property type="component" value="Chromosome 6"/>
</dbReference>
<name>A0ACC0NAE1_RHOML</name>
<keyword evidence="2" id="KW-1185">Reference proteome</keyword>
<reference evidence="1" key="1">
    <citation type="submission" date="2022-02" db="EMBL/GenBank/DDBJ databases">
        <title>Plant Genome Project.</title>
        <authorList>
            <person name="Zhang R.-G."/>
        </authorList>
    </citation>
    <scope>NUCLEOTIDE SEQUENCE</scope>
    <source>
        <strain evidence="1">AT1</strain>
    </source>
</reference>
<evidence type="ECO:0000313" key="1">
    <source>
        <dbReference type="EMBL" id="KAI8549961.1"/>
    </source>
</evidence>
<gene>
    <name evidence="1" type="ORF">RHMOL_Rhmol06G0066300</name>
</gene>
<evidence type="ECO:0000313" key="2">
    <source>
        <dbReference type="Proteomes" id="UP001062846"/>
    </source>
</evidence>